<sequence length="54" mass="6013">MAFNVGDRVKNPSDNNTPQRVFIVKSVSGTTYKVQREGTNDAEISYQEHELVAA</sequence>
<evidence type="ECO:0000313" key="1">
    <source>
        <dbReference type="EMBL" id="KAK4157049.1"/>
    </source>
</evidence>
<proteinExistence type="predicted"/>
<dbReference type="AlphaFoldDB" id="A0AAN6VSX4"/>
<accession>A0AAN6VSX4</accession>
<evidence type="ECO:0000313" key="2">
    <source>
        <dbReference type="Proteomes" id="UP001302745"/>
    </source>
</evidence>
<reference evidence="1" key="2">
    <citation type="submission" date="2023-05" db="EMBL/GenBank/DDBJ databases">
        <authorList>
            <consortium name="Lawrence Berkeley National Laboratory"/>
            <person name="Steindorff A."/>
            <person name="Hensen N."/>
            <person name="Bonometti L."/>
            <person name="Westerberg I."/>
            <person name="Brannstrom I.O."/>
            <person name="Guillou S."/>
            <person name="Cros-Aarteil S."/>
            <person name="Calhoun S."/>
            <person name="Haridas S."/>
            <person name="Kuo A."/>
            <person name="Mondo S."/>
            <person name="Pangilinan J."/>
            <person name="Riley R."/>
            <person name="Labutti K."/>
            <person name="Andreopoulos B."/>
            <person name="Lipzen A."/>
            <person name="Chen C."/>
            <person name="Yanf M."/>
            <person name="Daum C."/>
            <person name="Ng V."/>
            <person name="Clum A."/>
            <person name="Ohm R."/>
            <person name="Martin F."/>
            <person name="Silar P."/>
            <person name="Natvig D."/>
            <person name="Lalanne C."/>
            <person name="Gautier V."/>
            <person name="Ament-Velasquez S.L."/>
            <person name="Kruys A."/>
            <person name="Hutchinson M.I."/>
            <person name="Powell A.J."/>
            <person name="Barry K."/>
            <person name="Miller A.N."/>
            <person name="Grigoriev I.V."/>
            <person name="Debuchy R."/>
            <person name="Gladieux P."/>
            <person name="Thoren M.H."/>
            <person name="Johannesson H."/>
        </authorList>
    </citation>
    <scope>NUCLEOTIDE SEQUENCE</scope>
    <source>
        <strain evidence="1">CBS 538.74</strain>
    </source>
</reference>
<dbReference type="Proteomes" id="UP001302745">
    <property type="component" value="Unassembled WGS sequence"/>
</dbReference>
<dbReference type="EMBL" id="MU856856">
    <property type="protein sequence ID" value="KAK4157049.1"/>
    <property type="molecule type" value="Genomic_DNA"/>
</dbReference>
<organism evidence="1 2">
    <name type="scientific">Chaetomidium leptoderma</name>
    <dbReference type="NCBI Taxonomy" id="669021"/>
    <lineage>
        <taxon>Eukaryota</taxon>
        <taxon>Fungi</taxon>
        <taxon>Dikarya</taxon>
        <taxon>Ascomycota</taxon>
        <taxon>Pezizomycotina</taxon>
        <taxon>Sordariomycetes</taxon>
        <taxon>Sordariomycetidae</taxon>
        <taxon>Sordariales</taxon>
        <taxon>Chaetomiaceae</taxon>
        <taxon>Chaetomidium</taxon>
    </lineage>
</organism>
<gene>
    <name evidence="1" type="ORF">C8A00DRAFT_30028</name>
</gene>
<protein>
    <submittedName>
        <fullName evidence="1">Uncharacterized protein</fullName>
    </submittedName>
</protein>
<comment type="caution">
    <text evidence="1">The sequence shown here is derived from an EMBL/GenBank/DDBJ whole genome shotgun (WGS) entry which is preliminary data.</text>
</comment>
<keyword evidence="2" id="KW-1185">Reference proteome</keyword>
<reference evidence="1" key="1">
    <citation type="journal article" date="2023" name="Mol. Phylogenet. Evol.">
        <title>Genome-scale phylogeny and comparative genomics of the fungal order Sordariales.</title>
        <authorList>
            <person name="Hensen N."/>
            <person name="Bonometti L."/>
            <person name="Westerberg I."/>
            <person name="Brannstrom I.O."/>
            <person name="Guillou S."/>
            <person name="Cros-Aarteil S."/>
            <person name="Calhoun S."/>
            <person name="Haridas S."/>
            <person name="Kuo A."/>
            <person name="Mondo S."/>
            <person name="Pangilinan J."/>
            <person name="Riley R."/>
            <person name="LaButti K."/>
            <person name="Andreopoulos B."/>
            <person name="Lipzen A."/>
            <person name="Chen C."/>
            <person name="Yan M."/>
            <person name="Daum C."/>
            <person name="Ng V."/>
            <person name="Clum A."/>
            <person name="Steindorff A."/>
            <person name="Ohm R.A."/>
            <person name="Martin F."/>
            <person name="Silar P."/>
            <person name="Natvig D.O."/>
            <person name="Lalanne C."/>
            <person name="Gautier V."/>
            <person name="Ament-Velasquez S.L."/>
            <person name="Kruys A."/>
            <person name="Hutchinson M.I."/>
            <person name="Powell A.J."/>
            <person name="Barry K."/>
            <person name="Miller A.N."/>
            <person name="Grigoriev I.V."/>
            <person name="Debuchy R."/>
            <person name="Gladieux P."/>
            <person name="Hiltunen Thoren M."/>
            <person name="Johannesson H."/>
        </authorList>
    </citation>
    <scope>NUCLEOTIDE SEQUENCE</scope>
    <source>
        <strain evidence="1">CBS 538.74</strain>
    </source>
</reference>
<name>A0AAN6VSX4_9PEZI</name>